<reference evidence="3 4" key="1">
    <citation type="submission" date="2024-02" db="EMBL/GenBank/DDBJ databases">
        <title>Chromosome-scale genome assembly of the rough periwinkle Littorina saxatilis.</title>
        <authorList>
            <person name="De Jode A."/>
            <person name="Faria R."/>
            <person name="Formenti G."/>
            <person name="Sims Y."/>
            <person name="Smith T.P."/>
            <person name="Tracey A."/>
            <person name="Wood J.M.D."/>
            <person name="Zagrodzka Z.B."/>
            <person name="Johannesson K."/>
            <person name="Butlin R.K."/>
            <person name="Leder E.H."/>
        </authorList>
    </citation>
    <scope>NUCLEOTIDE SEQUENCE [LARGE SCALE GENOMIC DNA]</scope>
    <source>
        <strain evidence="3">Snail1</strain>
        <tissue evidence="3">Muscle</tissue>
    </source>
</reference>
<dbReference type="Gene3D" id="4.10.530.10">
    <property type="entry name" value="Gamma-fibrinogen Carboxyl Terminal Fragment, domain 2"/>
    <property type="match status" value="1"/>
</dbReference>
<evidence type="ECO:0000313" key="3">
    <source>
        <dbReference type="EMBL" id="KAK7094785.1"/>
    </source>
</evidence>
<keyword evidence="1" id="KW-0732">Signal</keyword>
<dbReference type="EMBL" id="JBAMIC010000018">
    <property type="protein sequence ID" value="KAK7094785.1"/>
    <property type="molecule type" value="Genomic_DNA"/>
</dbReference>
<dbReference type="InterPro" id="IPR002181">
    <property type="entry name" value="Fibrinogen_a/b/g_C_dom"/>
</dbReference>
<feature type="signal peptide" evidence="1">
    <location>
        <begin position="1"/>
        <end position="20"/>
    </location>
</feature>
<dbReference type="Proteomes" id="UP001374579">
    <property type="component" value="Unassembled WGS sequence"/>
</dbReference>
<gene>
    <name evidence="3" type="ORF">V1264_006288</name>
</gene>
<keyword evidence="4" id="KW-1185">Reference proteome</keyword>
<feature type="chain" id="PRO_5042908206" description="Fibrinogen C-terminal domain-containing protein" evidence="1">
    <location>
        <begin position="21"/>
        <end position="357"/>
    </location>
</feature>
<protein>
    <recommendedName>
        <fullName evidence="2">Fibrinogen C-terminal domain-containing protein</fullName>
    </recommendedName>
</protein>
<dbReference type="SUPFAM" id="SSF56496">
    <property type="entry name" value="Fibrinogen C-terminal domain-like"/>
    <property type="match status" value="1"/>
</dbReference>
<accession>A0AAN9AWL6</accession>
<evidence type="ECO:0000313" key="4">
    <source>
        <dbReference type="Proteomes" id="UP001374579"/>
    </source>
</evidence>
<dbReference type="InterPro" id="IPR036056">
    <property type="entry name" value="Fibrinogen-like_C"/>
</dbReference>
<feature type="domain" description="Fibrinogen C-terminal" evidence="2">
    <location>
        <begin position="161"/>
        <end position="321"/>
    </location>
</feature>
<sequence length="357" mass="40087">MGTAVFLRLAFAAFVHVISASSNGQKSTRFVRCDKEEGIYPGNVISSITSPRLRCFEKCAADDKCRSLNVCPSSDVPGQYDCTLQNRHNPWNCTGMITASDPECFHAEKVHHCTEMQIPNQNNDCVCKPCYKGPGCTQHVIDCKEGMELFTSNYGYPFLTCLIQPTTATEPFLVGCNLRYGTTNLINRVQNASGWSELDWASYGWNDYKKGMGNFYKSNYFVGLENMYLFLNQFHYRLNMWNTYHDQTINPVSPSFRKIILGNENNQYALQYGYYTSVPTSSAPNTYESYKGQGIAHPFCTADHDCGTCAKDNGPGWYFLESNGNCTGTSPFAILAQWPQNPGLLALASTDYPMERQ</sequence>
<dbReference type="InterPro" id="IPR014716">
    <property type="entry name" value="Fibrinogen_a/b/g_C_1"/>
</dbReference>
<dbReference type="Gene3D" id="3.90.215.10">
    <property type="entry name" value="Gamma Fibrinogen, chain A, domain 1"/>
    <property type="match status" value="1"/>
</dbReference>
<dbReference type="Pfam" id="PF00147">
    <property type="entry name" value="Fibrinogen_C"/>
    <property type="match status" value="1"/>
</dbReference>
<evidence type="ECO:0000259" key="2">
    <source>
        <dbReference type="Pfam" id="PF00147"/>
    </source>
</evidence>
<evidence type="ECO:0000256" key="1">
    <source>
        <dbReference type="SAM" id="SignalP"/>
    </source>
</evidence>
<proteinExistence type="predicted"/>
<comment type="caution">
    <text evidence="3">The sequence shown here is derived from an EMBL/GenBank/DDBJ whole genome shotgun (WGS) entry which is preliminary data.</text>
</comment>
<organism evidence="3 4">
    <name type="scientific">Littorina saxatilis</name>
    <dbReference type="NCBI Taxonomy" id="31220"/>
    <lineage>
        <taxon>Eukaryota</taxon>
        <taxon>Metazoa</taxon>
        <taxon>Spiralia</taxon>
        <taxon>Lophotrochozoa</taxon>
        <taxon>Mollusca</taxon>
        <taxon>Gastropoda</taxon>
        <taxon>Caenogastropoda</taxon>
        <taxon>Littorinimorpha</taxon>
        <taxon>Littorinoidea</taxon>
        <taxon>Littorinidae</taxon>
        <taxon>Littorina</taxon>
    </lineage>
</organism>
<name>A0AAN9AWL6_9CAEN</name>
<dbReference type="AlphaFoldDB" id="A0AAN9AWL6"/>